<sequence>SIDDCVLLEETIEIYRRLNIDGLPGGLIHGDLFRDNALFIGEKLTGIIDYYRACEDLLAIDLAVAINDWCRDENEIPDEKKRVAMIDGYNAIKPLTDAESHSMIALQQISAARFALTRLLSGDPPLKDPGEMLNLTRKFAATRREEKRYQTGQPRQSIYEPH</sequence>
<dbReference type="InterPro" id="IPR050249">
    <property type="entry name" value="Pseudomonas-type_ThrB"/>
</dbReference>
<dbReference type="InterPro" id="IPR011009">
    <property type="entry name" value="Kinase-like_dom_sf"/>
</dbReference>
<dbReference type="Gene3D" id="3.90.1200.10">
    <property type="match status" value="1"/>
</dbReference>
<feature type="non-terminal residue" evidence="4">
    <location>
        <position position="1"/>
    </location>
</feature>
<reference evidence="4" key="1">
    <citation type="submission" date="2018-05" db="EMBL/GenBank/DDBJ databases">
        <authorList>
            <person name="Lanie J.A."/>
            <person name="Ng W.-L."/>
            <person name="Kazmierczak K.M."/>
            <person name="Andrzejewski T.M."/>
            <person name="Davidsen T.M."/>
            <person name="Wayne K.J."/>
            <person name="Tettelin H."/>
            <person name="Glass J.I."/>
            <person name="Rusch D."/>
            <person name="Podicherti R."/>
            <person name="Tsui H.-C.T."/>
            <person name="Winkler M.E."/>
        </authorList>
    </citation>
    <scope>NUCLEOTIDE SEQUENCE</scope>
</reference>
<comment type="similarity">
    <text evidence="1">Belongs to the pseudomonas-type ThrB family.</text>
</comment>
<dbReference type="GO" id="GO:0009088">
    <property type="term" value="P:threonine biosynthetic process"/>
    <property type="evidence" value="ECO:0007669"/>
    <property type="project" value="TreeGrafter"/>
</dbReference>
<dbReference type="PANTHER" id="PTHR21064:SF6">
    <property type="entry name" value="AMINOGLYCOSIDE PHOSPHOTRANSFERASE DOMAIN-CONTAINING PROTEIN"/>
    <property type="match status" value="1"/>
</dbReference>
<evidence type="ECO:0000256" key="1">
    <source>
        <dbReference type="ARBA" id="ARBA00038240"/>
    </source>
</evidence>
<dbReference type="EMBL" id="UINC01118443">
    <property type="protein sequence ID" value="SVC91564.1"/>
    <property type="molecule type" value="Genomic_DNA"/>
</dbReference>
<evidence type="ECO:0000256" key="2">
    <source>
        <dbReference type="SAM" id="MobiDB-lite"/>
    </source>
</evidence>
<organism evidence="4">
    <name type="scientific">marine metagenome</name>
    <dbReference type="NCBI Taxonomy" id="408172"/>
    <lineage>
        <taxon>unclassified sequences</taxon>
        <taxon>metagenomes</taxon>
        <taxon>ecological metagenomes</taxon>
    </lineage>
</organism>
<feature type="region of interest" description="Disordered" evidence="2">
    <location>
        <begin position="143"/>
        <end position="162"/>
    </location>
</feature>
<dbReference type="PANTHER" id="PTHR21064">
    <property type="entry name" value="AMINOGLYCOSIDE PHOSPHOTRANSFERASE DOMAIN-CONTAINING PROTEIN-RELATED"/>
    <property type="match status" value="1"/>
</dbReference>
<accession>A0A382R1F3</accession>
<evidence type="ECO:0000313" key="4">
    <source>
        <dbReference type="EMBL" id="SVC91564.1"/>
    </source>
</evidence>
<dbReference type="SUPFAM" id="SSF56112">
    <property type="entry name" value="Protein kinase-like (PK-like)"/>
    <property type="match status" value="1"/>
</dbReference>
<dbReference type="AlphaFoldDB" id="A0A382R1F3"/>
<dbReference type="Pfam" id="PF01636">
    <property type="entry name" value="APH"/>
    <property type="match status" value="1"/>
</dbReference>
<proteinExistence type="inferred from homology"/>
<dbReference type="InterPro" id="IPR002575">
    <property type="entry name" value="Aminoglycoside_PTrfase"/>
</dbReference>
<dbReference type="GO" id="GO:0004413">
    <property type="term" value="F:homoserine kinase activity"/>
    <property type="evidence" value="ECO:0007669"/>
    <property type="project" value="TreeGrafter"/>
</dbReference>
<name>A0A382R1F3_9ZZZZ</name>
<feature type="domain" description="Aminoglycoside phosphotransferase" evidence="3">
    <location>
        <begin position="22"/>
        <end position="90"/>
    </location>
</feature>
<gene>
    <name evidence="4" type="ORF">METZ01_LOCUS344418</name>
</gene>
<protein>
    <recommendedName>
        <fullName evidence="3">Aminoglycoside phosphotransferase domain-containing protein</fullName>
    </recommendedName>
</protein>
<evidence type="ECO:0000259" key="3">
    <source>
        <dbReference type="Pfam" id="PF01636"/>
    </source>
</evidence>